<dbReference type="AlphaFoldDB" id="V4LAG1"/>
<dbReference type="PANTHER" id="PTHR31917:SF50">
    <property type="entry name" value="DUF724 DOMAIN-CONTAINING PROTEIN 1-RELATED"/>
    <property type="match status" value="1"/>
</dbReference>
<keyword evidence="3" id="KW-0175">Coiled coil</keyword>
<feature type="domain" description="Agenet-like" evidence="5">
    <location>
        <begin position="1"/>
        <end position="58"/>
    </location>
</feature>
<keyword evidence="2" id="KW-0341">Growth regulation</keyword>
<dbReference type="Pfam" id="PF05641">
    <property type="entry name" value="Agenet"/>
    <property type="match status" value="1"/>
</dbReference>
<dbReference type="Pfam" id="PF05266">
    <property type="entry name" value="DUF724"/>
    <property type="match status" value="1"/>
</dbReference>
<evidence type="ECO:0000256" key="2">
    <source>
        <dbReference type="ARBA" id="ARBA00022604"/>
    </source>
</evidence>
<dbReference type="InterPro" id="IPR008395">
    <property type="entry name" value="Agenet-like_dom"/>
</dbReference>
<dbReference type="InterPro" id="IPR007930">
    <property type="entry name" value="DUF724"/>
</dbReference>
<evidence type="ECO:0000256" key="4">
    <source>
        <dbReference type="SAM" id="MobiDB-lite"/>
    </source>
</evidence>
<sequence>MVEVMEETNGVVWVPAIVVKEMENGNNFMVKSCKYLSWNDEVKPTRCVSSRNIRPIPPPFILFIDPGWRPGIVMNILCGNQYTVCLEATKESLVFKHSDLRPLKESIIQPFMTREPSVAQGSGNEMADDVRHDSLSPCLFMRHGADIACLCFLETEAGTSDITGGTLTKLTEDKAQGNDSTRDNEISEDENRKRKREENRISTANVEETRAYETTMVLPFEKKLLIWKKIESLDVFKTFPQSPHFSPHFSPLVETEEDFREMSAVGMVYTYSALLEEVRALKCFSPVSTLKGLRDSFAMLEKHGFDVKAPQLRIQKLLSLKDRQAEITEELKGAEIKIAGKENEKVEFKRKIVELEDGIAQLKSCAETIEQELEDVELQIWTTASAPW</sequence>
<dbReference type="eggNOG" id="ENOG502QTQX">
    <property type="taxonomic scope" value="Eukaryota"/>
</dbReference>
<evidence type="ECO:0000256" key="1">
    <source>
        <dbReference type="ARBA" id="ARBA00022448"/>
    </source>
</evidence>
<feature type="region of interest" description="Disordered" evidence="4">
    <location>
        <begin position="173"/>
        <end position="201"/>
    </location>
</feature>
<dbReference type="EMBL" id="KI517481">
    <property type="protein sequence ID" value="ESQ39367.1"/>
    <property type="molecule type" value="Genomic_DNA"/>
</dbReference>
<feature type="compositionally biased region" description="Basic and acidic residues" evidence="4">
    <location>
        <begin position="173"/>
        <end position="200"/>
    </location>
</feature>
<proteinExistence type="predicted"/>
<dbReference type="Gramene" id="ESQ39367">
    <property type="protein sequence ID" value="ESQ39367"/>
    <property type="gene ID" value="EUTSA_v10001489mg"/>
</dbReference>
<dbReference type="CDD" id="cd20406">
    <property type="entry name" value="Tudor_Agenet_AtDUF_rpt2_4"/>
    <property type="match status" value="1"/>
</dbReference>
<evidence type="ECO:0000313" key="7">
    <source>
        <dbReference type="Proteomes" id="UP000030689"/>
    </source>
</evidence>
<gene>
    <name evidence="6" type="ORF">EUTSA_v10001489mg</name>
</gene>
<dbReference type="Proteomes" id="UP000030689">
    <property type="component" value="Unassembled WGS sequence"/>
</dbReference>
<name>V4LAG1_EUTSA</name>
<keyword evidence="1" id="KW-0813">Transport</keyword>
<evidence type="ECO:0000256" key="3">
    <source>
        <dbReference type="SAM" id="Coils"/>
    </source>
</evidence>
<feature type="coiled-coil region" evidence="3">
    <location>
        <begin position="317"/>
        <end position="379"/>
    </location>
</feature>
<evidence type="ECO:0000259" key="5">
    <source>
        <dbReference type="Pfam" id="PF05641"/>
    </source>
</evidence>
<dbReference type="OMA" id="ADHKDEW"/>
<evidence type="ECO:0000313" key="6">
    <source>
        <dbReference type="EMBL" id="ESQ39367.1"/>
    </source>
</evidence>
<dbReference type="PANTHER" id="PTHR31917">
    <property type="entry name" value="AGENET DOMAIN-CONTAINING PROTEIN-RELATED"/>
    <property type="match status" value="1"/>
</dbReference>
<protein>
    <recommendedName>
        <fullName evidence="5">Agenet-like domain-containing protein</fullName>
    </recommendedName>
</protein>
<accession>V4LAG1</accession>
<organism evidence="6 7">
    <name type="scientific">Eutrema salsugineum</name>
    <name type="common">Saltwater cress</name>
    <name type="synonym">Sisymbrium salsugineum</name>
    <dbReference type="NCBI Taxonomy" id="72664"/>
    <lineage>
        <taxon>Eukaryota</taxon>
        <taxon>Viridiplantae</taxon>
        <taxon>Streptophyta</taxon>
        <taxon>Embryophyta</taxon>
        <taxon>Tracheophyta</taxon>
        <taxon>Spermatophyta</taxon>
        <taxon>Magnoliopsida</taxon>
        <taxon>eudicotyledons</taxon>
        <taxon>Gunneridae</taxon>
        <taxon>Pentapetalae</taxon>
        <taxon>rosids</taxon>
        <taxon>malvids</taxon>
        <taxon>Brassicales</taxon>
        <taxon>Brassicaceae</taxon>
        <taxon>Eutremeae</taxon>
        <taxon>Eutrema</taxon>
    </lineage>
</organism>
<keyword evidence="7" id="KW-1185">Reference proteome</keyword>
<reference evidence="6 7" key="1">
    <citation type="journal article" date="2013" name="Front. Plant Sci.">
        <title>The Reference Genome of the Halophytic Plant Eutrema salsugineum.</title>
        <authorList>
            <person name="Yang R."/>
            <person name="Jarvis D.E."/>
            <person name="Chen H."/>
            <person name="Beilstein M.A."/>
            <person name="Grimwood J."/>
            <person name="Jenkins J."/>
            <person name="Shu S."/>
            <person name="Prochnik S."/>
            <person name="Xin M."/>
            <person name="Ma C."/>
            <person name="Schmutz J."/>
            <person name="Wing R.A."/>
            <person name="Mitchell-Olds T."/>
            <person name="Schumaker K.S."/>
            <person name="Wang X."/>
        </authorList>
    </citation>
    <scope>NUCLEOTIDE SEQUENCE [LARGE SCALE GENOMIC DNA]</scope>
</reference>
<dbReference type="KEGG" id="eus:EUTSA_v10001489mg"/>